<keyword evidence="2" id="KW-1185">Reference proteome</keyword>
<sequence>MFRQVKRRTAGRRNFEGTYTPRNDLPNHRLSFYDVPPTEEITLEQFESWAIDRLKILIEIESCMARGRSFRETETAVRPLLQKLLPLGTWPVNNNSQIDELKKDYYSHFILRLVFCRTEDLRRKFVRNETVLFKIRYNAMQPKEQHQFITNHHDKLPWNYIDSDEKLALFDQLFAATGATVKSALAAESDGQITTDQLRAHFRNENFIKVPFEKITSLVATRLVLLKLGYGYVPSTLQLSLLALEFQELLQRDLLRTFQSIPRLEEDDRLLPLLNHLGQNFASMEYDPAFSADPSLVSDINAASVTTPAITNHYPLCAKHLQTNMIASSHLRHEGRQQLSLFLKGIGLSVDEALKFWSHSFTSGPHAMTPERFNKEFKYNIRHTYGLEGARTNYKPWDCARILLRPLPGKNEYHGCPYRDLSVDALTTQLGEMGVGAVDMKGVLNDVERKDYTVACTRVFEITHNVQAEHIGHPNLYFDRSRQLERAKTETA</sequence>
<gene>
    <name evidence="1" type="ORF">QFC19_000877</name>
</gene>
<proteinExistence type="predicted"/>
<accession>A0ACC2WJP6</accession>
<dbReference type="EMBL" id="JASBWR010000006">
    <property type="protein sequence ID" value="KAJ9111955.1"/>
    <property type="molecule type" value="Genomic_DNA"/>
</dbReference>
<comment type="caution">
    <text evidence="1">The sequence shown here is derived from an EMBL/GenBank/DDBJ whole genome shotgun (WGS) entry which is preliminary data.</text>
</comment>
<protein>
    <submittedName>
        <fullName evidence="1">Uncharacterized protein</fullName>
    </submittedName>
</protein>
<reference evidence="1" key="1">
    <citation type="submission" date="2023-04" db="EMBL/GenBank/DDBJ databases">
        <title>Draft Genome sequencing of Naganishia species isolated from polar environments using Oxford Nanopore Technology.</title>
        <authorList>
            <person name="Leo P."/>
            <person name="Venkateswaran K."/>
        </authorList>
    </citation>
    <scope>NUCLEOTIDE SEQUENCE</scope>
    <source>
        <strain evidence="1">MNA-CCFEE 5261</strain>
    </source>
</reference>
<organism evidence="1 2">
    <name type="scientific">Naganishia cerealis</name>
    <dbReference type="NCBI Taxonomy" id="610337"/>
    <lineage>
        <taxon>Eukaryota</taxon>
        <taxon>Fungi</taxon>
        <taxon>Dikarya</taxon>
        <taxon>Basidiomycota</taxon>
        <taxon>Agaricomycotina</taxon>
        <taxon>Tremellomycetes</taxon>
        <taxon>Filobasidiales</taxon>
        <taxon>Filobasidiaceae</taxon>
        <taxon>Naganishia</taxon>
    </lineage>
</organism>
<evidence type="ECO:0000313" key="2">
    <source>
        <dbReference type="Proteomes" id="UP001241377"/>
    </source>
</evidence>
<evidence type="ECO:0000313" key="1">
    <source>
        <dbReference type="EMBL" id="KAJ9111955.1"/>
    </source>
</evidence>
<dbReference type="Proteomes" id="UP001241377">
    <property type="component" value="Unassembled WGS sequence"/>
</dbReference>
<name>A0ACC2WJP6_9TREE</name>